<comment type="caution">
    <text evidence="2">The sequence shown here is derived from an EMBL/GenBank/DDBJ whole genome shotgun (WGS) entry which is preliminary data.</text>
</comment>
<feature type="compositionally biased region" description="Polar residues" evidence="1">
    <location>
        <begin position="318"/>
        <end position="328"/>
    </location>
</feature>
<proteinExistence type="predicted"/>
<organism evidence="2 3">
    <name type="scientific">Diploptera punctata</name>
    <name type="common">Pacific beetle cockroach</name>
    <dbReference type="NCBI Taxonomy" id="6984"/>
    <lineage>
        <taxon>Eukaryota</taxon>
        <taxon>Metazoa</taxon>
        <taxon>Ecdysozoa</taxon>
        <taxon>Arthropoda</taxon>
        <taxon>Hexapoda</taxon>
        <taxon>Insecta</taxon>
        <taxon>Pterygota</taxon>
        <taxon>Neoptera</taxon>
        <taxon>Polyneoptera</taxon>
        <taxon>Dictyoptera</taxon>
        <taxon>Blattodea</taxon>
        <taxon>Blaberoidea</taxon>
        <taxon>Blaberidae</taxon>
        <taxon>Diplopterinae</taxon>
        <taxon>Diploptera</taxon>
    </lineage>
</organism>
<gene>
    <name evidence="2" type="ORF">L9F63_008300</name>
</gene>
<reference evidence="2" key="1">
    <citation type="journal article" date="2023" name="IScience">
        <title>Live-bearing cockroach genome reveals convergent evolutionary mechanisms linked to viviparity in insects and beyond.</title>
        <authorList>
            <person name="Fouks B."/>
            <person name="Harrison M.C."/>
            <person name="Mikhailova A.A."/>
            <person name="Marchal E."/>
            <person name="English S."/>
            <person name="Carruthers M."/>
            <person name="Jennings E.C."/>
            <person name="Chiamaka E.L."/>
            <person name="Frigard R.A."/>
            <person name="Pippel M."/>
            <person name="Attardo G.M."/>
            <person name="Benoit J.B."/>
            <person name="Bornberg-Bauer E."/>
            <person name="Tobe S.S."/>
        </authorList>
    </citation>
    <scope>NUCLEOTIDE SEQUENCE</scope>
    <source>
        <strain evidence="2">Stay&amp;Tobe</strain>
    </source>
</reference>
<name>A0AAD8E2W8_DIPPU</name>
<dbReference type="Proteomes" id="UP001233999">
    <property type="component" value="Unassembled WGS sequence"/>
</dbReference>
<reference evidence="2" key="2">
    <citation type="submission" date="2023-05" db="EMBL/GenBank/DDBJ databases">
        <authorList>
            <person name="Fouks B."/>
        </authorList>
    </citation>
    <scope>NUCLEOTIDE SEQUENCE</scope>
    <source>
        <strain evidence="2">Stay&amp;Tobe</strain>
        <tissue evidence="2">Testes</tissue>
    </source>
</reference>
<evidence type="ECO:0000313" key="2">
    <source>
        <dbReference type="EMBL" id="KAJ9574527.1"/>
    </source>
</evidence>
<evidence type="ECO:0000313" key="3">
    <source>
        <dbReference type="Proteomes" id="UP001233999"/>
    </source>
</evidence>
<evidence type="ECO:0000256" key="1">
    <source>
        <dbReference type="SAM" id="MobiDB-lite"/>
    </source>
</evidence>
<feature type="region of interest" description="Disordered" evidence="1">
    <location>
        <begin position="299"/>
        <end position="328"/>
    </location>
</feature>
<feature type="non-terminal residue" evidence="2">
    <location>
        <position position="757"/>
    </location>
</feature>
<dbReference type="EMBL" id="JASPKZ010010280">
    <property type="protein sequence ID" value="KAJ9574527.1"/>
    <property type="molecule type" value="Genomic_DNA"/>
</dbReference>
<sequence length="757" mass="86744">TTGRTGIIVKVSDDEAVLRDNIYKNISFTKDVVKFPITNTSHFKSAFSKNRIVYYDLEVDGTGKAKCKCIWIGRKEELELNKSKAPLQLKLKENGIYETTVKRIRSPYAFIVEENVSKVPIFVCNQGFRPNSKSPKLKRDEPVICYVKEGDTVYMSVRHTPGKEFEWSGWDAWMKDSNEVSNVKSASMTHESNMLIGKLTHIFKKTGLIEKNVFFHRDNAFIYGVPLESIQLDKVFSQGDEIKYSLREHLGDEASCVWVGTFHKKSDDVTEMQKRISGLIKYCQDKGIHPKIQTALLQLDGKQQRTNETSKVNEKSKSQPAEQLNNLPPISLDPTVDFPNAAAVSVPECEGTEPLKDPLHINNVTSEKVDSISKTNSAEFINKEDKENRENCFESPILLESSAIGTDFIRKEERNCEYSNIASSSKNYSTEIVKEEDKERKIPPKSYFELPRSLECFTVETNSMEDEKYSLKNLLTEIHANRIGSNEGSNESSDMIFISSEGSTNSPELNINIVGQNKKCSESISSSESSLLLEGATSINPKRQFDALFINKTVASCLERSLLKILERTFPEDYEIVKADAMKFFKNELDQFVVHKLTTKTIRYILEHHFGKIMYTGNVRKRSQSSIFRSLVYVWKQETKRTLEEEKAKKIEEKMDSILTRAKHFQEKLNATFSNVELNDSDTDEYSDVDADDENDDCFKKCDDGEENRLVHIVQDFLNMQNDDSFRTVMQNNTGERRKLIVSIMKRRQLQLVMYYS</sequence>
<accession>A0AAD8E2W8</accession>
<protein>
    <submittedName>
        <fullName evidence="2">Uncharacterized protein</fullName>
    </submittedName>
</protein>
<dbReference type="AlphaFoldDB" id="A0AAD8E2W8"/>
<keyword evidence="3" id="KW-1185">Reference proteome</keyword>